<name>I5AX52_EUBC6</name>
<dbReference type="AlphaFoldDB" id="I5AX52"/>
<dbReference type="HOGENOM" id="CLU_3289804_0_0_9"/>
<organism evidence="1 2">
    <name type="scientific">Eubacterium cellulosolvens (strain ATCC 43171 / JCM 9499 / 6)</name>
    <name type="common">Cillobacterium cellulosolvens</name>
    <dbReference type="NCBI Taxonomy" id="633697"/>
    <lineage>
        <taxon>Bacteria</taxon>
        <taxon>Bacillati</taxon>
        <taxon>Bacillota</taxon>
        <taxon>Clostridia</taxon>
        <taxon>Eubacteriales</taxon>
        <taxon>Eubacteriaceae</taxon>
        <taxon>Eubacterium</taxon>
    </lineage>
</organism>
<sequence length="40" mass="4518">MILMTQEFYEETCDLLEKATGAIDHHAFANYINQATASLI</sequence>
<dbReference type="STRING" id="633697.EubceDRAFT1_2666"/>
<gene>
    <name evidence="1" type="ORF">EubceDRAFT1_2666</name>
</gene>
<evidence type="ECO:0000313" key="1">
    <source>
        <dbReference type="EMBL" id="EIM58375.1"/>
    </source>
</evidence>
<keyword evidence="2" id="KW-1185">Reference proteome</keyword>
<reference evidence="1 2" key="2">
    <citation type="submission" date="2012-02" db="EMBL/GenBank/DDBJ databases">
        <title>Improved High-Quality Draft sequence of Eubacterium cellulosolvens 6.</title>
        <authorList>
            <consortium name="US DOE Joint Genome Institute"/>
            <person name="Lucas S."/>
            <person name="Han J."/>
            <person name="Lapidus A."/>
            <person name="Cheng J.-F."/>
            <person name="Goodwin L."/>
            <person name="Pitluck S."/>
            <person name="Peters L."/>
            <person name="Mikhailova N."/>
            <person name="Gu W."/>
            <person name="Detter J.C."/>
            <person name="Han C."/>
            <person name="Tapia R."/>
            <person name="Land M."/>
            <person name="Hauser L."/>
            <person name="Kyrpides N."/>
            <person name="Ivanova N."/>
            <person name="Pagani I."/>
            <person name="Johnson E."/>
            <person name="Mukhopadhyay B."/>
            <person name="Anderson I."/>
            <person name="Woyke T."/>
        </authorList>
    </citation>
    <scope>NUCLEOTIDE SEQUENCE [LARGE SCALE GENOMIC DNA]</scope>
    <source>
        <strain evidence="1 2">6</strain>
    </source>
</reference>
<dbReference type="EMBL" id="CM001487">
    <property type="protein sequence ID" value="EIM58375.1"/>
    <property type="molecule type" value="Genomic_DNA"/>
</dbReference>
<proteinExistence type="predicted"/>
<accession>I5AX52</accession>
<protein>
    <submittedName>
        <fullName evidence="1">Uncharacterized protein</fullName>
    </submittedName>
</protein>
<evidence type="ECO:0000313" key="2">
    <source>
        <dbReference type="Proteomes" id="UP000005753"/>
    </source>
</evidence>
<dbReference type="Proteomes" id="UP000005753">
    <property type="component" value="Chromosome"/>
</dbReference>
<reference evidence="1 2" key="1">
    <citation type="submission" date="2010-08" db="EMBL/GenBank/DDBJ databases">
        <authorList>
            <consortium name="US DOE Joint Genome Institute (JGI-PGF)"/>
            <person name="Lucas S."/>
            <person name="Copeland A."/>
            <person name="Lapidus A."/>
            <person name="Cheng J.-F."/>
            <person name="Bruce D."/>
            <person name="Goodwin L."/>
            <person name="Pitluck S."/>
            <person name="Land M.L."/>
            <person name="Hauser L."/>
            <person name="Chang Y.-J."/>
            <person name="Anderson I.J."/>
            <person name="Johnson E."/>
            <person name="Mulhopadhyay B."/>
            <person name="Kyrpides N."/>
            <person name="Woyke T.J."/>
        </authorList>
    </citation>
    <scope>NUCLEOTIDE SEQUENCE [LARGE SCALE GENOMIC DNA]</scope>
    <source>
        <strain evidence="1 2">6</strain>
    </source>
</reference>